<dbReference type="Gene3D" id="3.40.50.300">
    <property type="entry name" value="P-loop containing nucleotide triphosphate hydrolases"/>
    <property type="match status" value="1"/>
</dbReference>
<evidence type="ECO:0000313" key="2">
    <source>
        <dbReference type="Proteomes" id="UP000760480"/>
    </source>
</evidence>
<sequence length="532" mass="61302">MRFFNTAGPIKPDLHYCLPPLTRFDLGEVLQLIEQQKYFVLHAPRQTGKTSCLLALMEYLNASGQYRCVYVNVEIAQAAREDVAGAMQAILSELGSWARIVLNDEYLNSVRTRILADSGPFTALSELLKQWAAQDRRPLVVLIDEIDALVGDTLISVLRQLRSGYPQRPGHFPQSIVLCGVRDVRDYRIHSSREKAIITGGSAFNIKAESLRLGNFNRTEMETLYRVHTEETGQIFTSEALQRLWELSGGQPWLVNALGYETCFRMKAGRDRQQPITADLVDTAKENLILRRDTHLDQLADKLQEERVRRVIEPLLAGNDLAVEFRSDDVAYTQDLGLIRQQVNGRIQIANCIYQEVIPRELAWNIQSGMSQQTQWYIDPEGRLDMFKLLGAFQEFFREHSEHWVERFQYKEAGPQLLLQAFLQRIVNGGGRIEREYGLGRMRTDLLVMWPLRRVEGESEIQKIVIELKLLHKSLEQTLAVGLEQTWEYLDRCGAKEGHLVIFDRTPGKTWEEKLFRRRETVRGRQITVWGM</sequence>
<dbReference type="Pfam" id="PF14516">
    <property type="entry name" value="AAA_35"/>
    <property type="match status" value="1"/>
</dbReference>
<dbReference type="SUPFAM" id="SSF52540">
    <property type="entry name" value="P-loop containing nucleoside triphosphate hydrolases"/>
    <property type="match status" value="1"/>
</dbReference>
<gene>
    <name evidence="1" type="ORF">E4P82_08335</name>
</gene>
<keyword evidence="1" id="KW-0547">Nucleotide-binding</keyword>
<dbReference type="EMBL" id="SPMZ01000022">
    <property type="protein sequence ID" value="NMQ19206.1"/>
    <property type="molecule type" value="Genomic_DNA"/>
</dbReference>
<comment type="caution">
    <text evidence="1">The sequence shown here is derived from an EMBL/GenBank/DDBJ whole genome shotgun (WGS) entry which is preliminary data.</text>
</comment>
<organism evidence="1 2">
    <name type="scientific">Candidatus Competibacter phosphatis</name>
    <dbReference type="NCBI Taxonomy" id="221280"/>
    <lineage>
        <taxon>Bacteria</taxon>
        <taxon>Pseudomonadati</taxon>
        <taxon>Pseudomonadota</taxon>
        <taxon>Gammaproteobacteria</taxon>
        <taxon>Candidatus Competibacteraceae</taxon>
        <taxon>Candidatus Competibacter</taxon>
    </lineage>
</organism>
<reference evidence="1 2" key="1">
    <citation type="submission" date="2019-03" db="EMBL/GenBank/DDBJ databases">
        <title>Metabolic reconstructions from genomes of highly enriched 'Candidatus Accumulibacter' and 'Candidatus Competibacter' bioreactor populations.</title>
        <authorList>
            <person name="Annavajhala M.K."/>
            <person name="Welles L."/>
            <person name="Abbas B."/>
            <person name="Sorokin D."/>
            <person name="Park H."/>
            <person name="Van Loosdrecht M."/>
            <person name="Chandran K."/>
        </authorList>
    </citation>
    <scope>NUCLEOTIDE SEQUENCE [LARGE SCALE GENOMIC DNA]</scope>
    <source>
        <strain evidence="1 2">SBR_G</strain>
    </source>
</reference>
<dbReference type="InterPro" id="IPR027417">
    <property type="entry name" value="P-loop_NTPase"/>
</dbReference>
<proteinExistence type="predicted"/>
<name>A0ABX1TMN4_9GAMM</name>
<dbReference type="Proteomes" id="UP000760480">
    <property type="component" value="Unassembled WGS sequence"/>
</dbReference>
<dbReference type="PANTHER" id="PTHR34301:SF8">
    <property type="entry name" value="ATPASE DOMAIN-CONTAINING PROTEIN"/>
    <property type="match status" value="1"/>
</dbReference>
<accession>A0ABX1TMN4</accession>
<dbReference type="PANTHER" id="PTHR34301">
    <property type="entry name" value="DNA-BINDING PROTEIN-RELATED"/>
    <property type="match status" value="1"/>
</dbReference>
<keyword evidence="2" id="KW-1185">Reference proteome</keyword>
<dbReference type="GO" id="GO:0005524">
    <property type="term" value="F:ATP binding"/>
    <property type="evidence" value="ECO:0007669"/>
    <property type="project" value="UniProtKB-KW"/>
</dbReference>
<keyword evidence="1" id="KW-0067">ATP-binding</keyword>
<protein>
    <submittedName>
        <fullName evidence="1">ATP-binding protein</fullName>
    </submittedName>
</protein>
<evidence type="ECO:0000313" key="1">
    <source>
        <dbReference type="EMBL" id="NMQ19206.1"/>
    </source>
</evidence>